<proteinExistence type="inferred from homology"/>
<dbReference type="InterPro" id="IPR037066">
    <property type="entry name" value="Plug_dom_sf"/>
</dbReference>
<keyword evidence="10" id="KW-0732">Signal</keyword>
<reference evidence="13 14" key="1">
    <citation type="submission" date="2020-08" db="EMBL/GenBank/DDBJ databases">
        <title>Genomic Encyclopedia of Type Strains, Phase IV (KMG-IV): sequencing the most valuable type-strain genomes for metagenomic binning, comparative biology and taxonomic classification.</title>
        <authorList>
            <person name="Goeker M."/>
        </authorList>
    </citation>
    <scope>NUCLEOTIDE SEQUENCE [LARGE SCALE GENOMIC DNA]</scope>
    <source>
        <strain evidence="13 14">DSM 19371</strain>
    </source>
</reference>
<dbReference type="SUPFAM" id="SSF56935">
    <property type="entry name" value="Porins"/>
    <property type="match status" value="1"/>
</dbReference>
<dbReference type="RefSeq" id="WP_188083242.1">
    <property type="nucleotide sequence ID" value="NZ_JACIEU010000014.1"/>
</dbReference>
<dbReference type="Gene3D" id="2.170.130.10">
    <property type="entry name" value="TonB-dependent receptor, plug domain"/>
    <property type="match status" value="1"/>
</dbReference>
<evidence type="ECO:0000259" key="11">
    <source>
        <dbReference type="Pfam" id="PF00593"/>
    </source>
</evidence>
<dbReference type="AlphaFoldDB" id="A0A7W6PX06"/>
<dbReference type="InterPro" id="IPR012910">
    <property type="entry name" value="Plug_dom"/>
</dbReference>
<evidence type="ECO:0000259" key="12">
    <source>
        <dbReference type="Pfam" id="PF07715"/>
    </source>
</evidence>
<dbReference type="InterPro" id="IPR000531">
    <property type="entry name" value="Beta-barrel_TonB"/>
</dbReference>
<sequence length="902" mass="96471">MRIEDTGFRRLLMAGSAGAALVLSLATAQVAMAQDSTPAADDDAGSIVVTGSRIDRKGFDAPTPTTVVGESELRQGARPSIAQVLNDLPQFRATQSPASTVANTNSSSSAMDLRGLGVTRTLTLLNNRRFTGSSDLNTVPQGLVKRVEIVTGGASAAWGSGAIGGVVNIMLDDDLEGLTIGAQNGVSSRGDGYRYSFDGTFGTHFADGRGHFMIGAEYQNDEGILDRNSRKNVGSANLFSPTTGDHDYILVRDVNASNTSLGGLINAGSLKGQTFNSDGTLRAFQYGSQISGTTMVGGEGVATNDEYSLTNPYQRVNSYARASFEVGDATFWADGSYSRIWAKYPFYAESGTYTLSATNPYLSSDIQNQLAAAGETTVKIGRVFEDYGYRTFGYYRQNVEGAIGVDGSFADGKWRFSAYYSHGENRNMQSYDNQITGTNLTNALDAVKDSSGNIVCRVALTDPSTACRPLNILGTGTASQAAIDYVFGNTARVVYTTKMDSAGTSLRGDLFETWAGPVSVAVGAEARWEEQVTNSLDATSAAGGFSRFNFSPLNGGFNVQEGFAEVAIPLLDQPFSKLDVNGAARYSRYSTSGGIWSWKLGLTDRIFDNLLIRVSRSRDIRSGSLAELYTTSTTSFTTVAEIDDEGESHTYSITRYGGGNANLKPEIGSTLTLGAVFTPTFLPGFNLSVDYYNIKLKDAITSLAAQDVISGCAGGNDNLCSQIVRDSDGAPTTIYTTYINLAEYKTSGVDFEASYTLPLNKVSGGMNGTMRFRGLATYVDKVLINDGKTIVDRAGDVGDNVSFGTPHWRATGSINYSSQDVSVDARVRYVGGGKFNHALDIANNDIAARVYVDLGAQVNVDKFTLFANVNNLFDRDPPLTTYGAIHYDTIGRYMTVGAKVRF</sequence>
<evidence type="ECO:0000313" key="13">
    <source>
        <dbReference type="EMBL" id="MBB4149744.1"/>
    </source>
</evidence>
<dbReference type="PROSITE" id="PS52016">
    <property type="entry name" value="TONB_DEPENDENT_REC_3"/>
    <property type="match status" value="1"/>
</dbReference>
<name>A0A7W6PX06_9SPHN</name>
<dbReference type="Pfam" id="PF07715">
    <property type="entry name" value="Plug"/>
    <property type="match status" value="1"/>
</dbReference>
<feature type="domain" description="TonB-dependent receptor plug" evidence="12">
    <location>
        <begin position="60"/>
        <end position="166"/>
    </location>
</feature>
<dbReference type="EMBL" id="JACIEU010000014">
    <property type="protein sequence ID" value="MBB4149744.1"/>
    <property type="molecule type" value="Genomic_DNA"/>
</dbReference>
<keyword evidence="3 8" id="KW-1134">Transmembrane beta strand</keyword>
<feature type="signal peptide" evidence="10">
    <location>
        <begin position="1"/>
        <end position="33"/>
    </location>
</feature>
<organism evidence="13 14">
    <name type="scientific">Sphingobium scionense</name>
    <dbReference type="NCBI Taxonomy" id="1404341"/>
    <lineage>
        <taxon>Bacteria</taxon>
        <taxon>Pseudomonadati</taxon>
        <taxon>Pseudomonadota</taxon>
        <taxon>Alphaproteobacteria</taxon>
        <taxon>Sphingomonadales</taxon>
        <taxon>Sphingomonadaceae</taxon>
        <taxon>Sphingobium</taxon>
    </lineage>
</organism>
<feature type="domain" description="TonB-dependent receptor-like beta-barrel" evidence="11">
    <location>
        <begin position="393"/>
        <end position="872"/>
    </location>
</feature>
<keyword evidence="5 9" id="KW-0798">TonB box</keyword>
<keyword evidence="13" id="KW-0675">Receptor</keyword>
<dbReference type="InterPro" id="IPR036942">
    <property type="entry name" value="Beta-barrel_TonB_sf"/>
</dbReference>
<dbReference type="PANTHER" id="PTHR47234:SF3">
    <property type="entry name" value="SECRETIN_TONB SHORT N-TERMINAL DOMAIN-CONTAINING PROTEIN"/>
    <property type="match status" value="1"/>
</dbReference>
<evidence type="ECO:0000256" key="4">
    <source>
        <dbReference type="ARBA" id="ARBA00022692"/>
    </source>
</evidence>
<comment type="similarity">
    <text evidence="8 9">Belongs to the TonB-dependent receptor family.</text>
</comment>
<keyword evidence="6 8" id="KW-0472">Membrane</keyword>
<evidence type="ECO:0000256" key="6">
    <source>
        <dbReference type="ARBA" id="ARBA00023136"/>
    </source>
</evidence>
<evidence type="ECO:0000256" key="8">
    <source>
        <dbReference type="PROSITE-ProRule" id="PRU01360"/>
    </source>
</evidence>
<keyword evidence="4 8" id="KW-0812">Transmembrane</keyword>
<evidence type="ECO:0000256" key="5">
    <source>
        <dbReference type="ARBA" id="ARBA00023077"/>
    </source>
</evidence>
<gene>
    <name evidence="13" type="ORF">GGQ90_003536</name>
</gene>
<dbReference type="Pfam" id="PF00593">
    <property type="entry name" value="TonB_dep_Rec_b-barrel"/>
    <property type="match status" value="1"/>
</dbReference>
<dbReference type="Gene3D" id="2.40.170.20">
    <property type="entry name" value="TonB-dependent receptor, beta-barrel domain"/>
    <property type="match status" value="1"/>
</dbReference>
<keyword evidence="2 8" id="KW-0813">Transport</keyword>
<dbReference type="GO" id="GO:0009279">
    <property type="term" value="C:cell outer membrane"/>
    <property type="evidence" value="ECO:0007669"/>
    <property type="project" value="UniProtKB-SubCell"/>
</dbReference>
<evidence type="ECO:0000256" key="7">
    <source>
        <dbReference type="ARBA" id="ARBA00023237"/>
    </source>
</evidence>
<keyword evidence="7 8" id="KW-0998">Cell outer membrane</keyword>
<comment type="subcellular location">
    <subcellularLocation>
        <location evidence="1 8">Cell outer membrane</location>
        <topology evidence="1 8">Multi-pass membrane protein</topology>
    </subcellularLocation>
</comment>
<evidence type="ECO:0000256" key="3">
    <source>
        <dbReference type="ARBA" id="ARBA00022452"/>
    </source>
</evidence>
<evidence type="ECO:0000313" key="14">
    <source>
        <dbReference type="Proteomes" id="UP000590524"/>
    </source>
</evidence>
<feature type="chain" id="PRO_5031122426" evidence="10">
    <location>
        <begin position="34"/>
        <end position="902"/>
    </location>
</feature>
<evidence type="ECO:0000256" key="10">
    <source>
        <dbReference type="SAM" id="SignalP"/>
    </source>
</evidence>
<dbReference type="Proteomes" id="UP000590524">
    <property type="component" value="Unassembled WGS sequence"/>
</dbReference>
<dbReference type="PANTHER" id="PTHR47234">
    <property type="match status" value="1"/>
</dbReference>
<keyword evidence="14" id="KW-1185">Reference proteome</keyword>
<evidence type="ECO:0000256" key="9">
    <source>
        <dbReference type="RuleBase" id="RU003357"/>
    </source>
</evidence>
<accession>A0A7W6PX06</accession>
<protein>
    <submittedName>
        <fullName evidence="13">Outer membrane receptor protein involved in Fe transport</fullName>
    </submittedName>
</protein>
<evidence type="ECO:0000256" key="2">
    <source>
        <dbReference type="ARBA" id="ARBA00022448"/>
    </source>
</evidence>
<dbReference type="InterPro" id="IPR039426">
    <property type="entry name" value="TonB-dep_rcpt-like"/>
</dbReference>
<comment type="caution">
    <text evidence="13">The sequence shown here is derived from an EMBL/GenBank/DDBJ whole genome shotgun (WGS) entry which is preliminary data.</text>
</comment>
<evidence type="ECO:0000256" key="1">
    <source>
        <dbReference type="ARBA" id="ARBA00004571"/>
    </source>
</evidence>